<dbReference type="PANTHER" id="PTHR11439">
    <property type="entry name" value="GAG-POL-RELATED RETROTRANSPOSON"/>
    <property type="match status" value="1"/>
</dbReference>
<proteinExistence type="predicted"/>
<dbReference type="STRING" id="67767.A0A0J7K714"/>
<comment type="caution">
    <text evidence="2">The sequence shown here is derived from an EMBL/GenBank/DDBJ whole genome shotgun (WGS) entry which is preliminary data.</text>
</comment>
<name>A0A0J7K714_LASNI</name>
<keyword evidence="3" id="KW-1185">Reference proteome</keyword>
<dbReference type="AlphaFoldDB" id="A0A0J7K714"/>
<dbReference type="GO" id="GO:0071897">
    <property type="term" value="P:DNA biosynthetic process"/>
    <property type="evidence" value="ECO:0007669"/>
    <property type="project" value="UniProtKB-ARBA"/>
</dbReference>
<evidence type="ECO:0000259" key="1">
    <source>
        <dbReference type="Pfam" id="PF07727"/>
    </source>
</evidence>
<dbReference type="Pfam" id="PF07727">
    <property type="entry name" value="RVT_2"/>
    <property type="match status" value="1"/>
</dbReference>
<organism evidence="2 3">
    <name type="scientific">Lasius niger</name>
    <name type="common">Black garden ant</name>
    <dbReference type="NCBI Taxonomy" id="67767"/>
    <lineage>
        <taxon>Eukaryota</taxon>
        <taxon>Metazoa</taxon>
        <taxon>Ecdysozoa</taxon>
        <taxon>Arthropoda</taxon>
        <taxon>Hexapoda</taxon>
        <taxon>Insecta</taxon>
        <taxon>Pterygota</taxon>
        <taxon>Neoptera</taxon>
        <taxon>Endopterygota</taxon>
        <taxon>Hymenoptera</taxon>
        <taxon>Apocrita</taxon>
        <taxon>Aculeata</taxon>
        <taxon>Formicoidea</taxon>
        <taxon>Formicidae</taxon>
        <taxon>Formicinae</taxon>
        <taxon>Lasius</taxon>
        <taxon>Lasius</taxon>
    </lineage>
</organism>
<evidence type="ECO:0000313" key="2">
    <source>
        <dbReference type="EMBL" id="KMQ86152.1"/>
    </source>
</evidence>
<dbReference type="OrthoDB" id="7758228at2759"/>
<sequence length="384" mass="44039">MKQPEGYVVAGKEHLVCKLTKSQYGLKQATKVWNEKLHGTIIKLGFKQSTADPCLYSKQSERKTQYMVIYVDDILVADSNNQKIDETANGLEQEFELTRLGELTNYLGVNARKDSEGVYSIDQEQYIQKIFEWFGLEDAKISKIPMDTGYLKIIGDKKPMVNSDIYQKLIGALLYVATHTRPDIAASVSILSQRVKQPTETDWTEAKRVVRYLKGTKNLRLKLGGNTNGLIVYSDADWAEDTTDRKSHSEHLFLYNGGAIAWSCRKQTCTAWSSCEAEYIALAEASRELIWIRKLLEDFDETETKATKIYEDNQSAIKMVKSKEFRNRTKHINTKYHFVNDLVEKEVVDLQYCPTEEMTADMLTKPLQSVKLRKHREGCQLTDK</sequence>
<dbReference type="EMBL" id="LBMM01012555">
    <property type="protein sequence ID" value="KMQ86152.1"/>
    <property type="molecule type" value="Genomic_DNA"/>
</dbReference>
<protein>
    <submittedName>
        <fullName evidence="2">Retrovirus-related pol polyprotein from transposon tnt 1-94</fullName>
    </submittedName>
</protein>
<feature type="domain" description="Reverse transcriptase Ty1/copia-type" evidence="1">
    <location>
        <begin position="1"/>
        <end position="146"/>
    </location>
</feature>
<dbReference type="InterPro" id="IPR013103">
    <property type="entry name" value="RVT_2"/>
</dbReference>
<evidence type="ECO:0000313" key="3">
    <source>
        <dbReference type="Proteomes" id="UP000036403"/>
    </source>
</evidence>
<dbReference type="InterPro" id="IPR043502">
    <property type="entry name" value="DNA/RNA_pol_sf"/>
</dbReference>
<accession>A0A0J7K714</accession>
<dbReference type="PANTHER" id="PTHR11439:SF483">
    <property type="entry name" value="PEPTIDE SYNTHASE GLIP-LIKE, PUTATIVE (AFU_ORTHOLOGUE AFUA_3G12920)-RELATED"/>
    <property type="match status" value="1"/>
</dbReference>
<dbReference type="Proteomes" id="UP000036403">
    <property type="component" value="Unassembled WGS sequence"/>
</dbReference>
<dbReference type="CDD" id="cd09272">
    <property type="entry name" value="RNase_HI_RT_Ty1"/>
    <property type="match status" value="1"/>
</dbReference>
<dbReference type="PaxDb" id="67767-A0A0J7K714"/>
<reference evidence="2 3" key="1">
    <citation type="submission" date="2015-04" db="EMBL/GenBank/DDBJ databases">
        <title>Lasius niger genome sequencing.</title>
        <authorList>
            <person name="Konorov E.A."/>
            <person name="Nikitin M.A."/>
            <person name="Kirill M.V."/>
            <person name="Chang P."/>
        </authorList>
    </citation>
    <scope>NUCLEOTIDE SEQUENCE [LARGE SCALE GENOMIC DNA]</scope>
    <source>
        <tissue evidence="2">Whole</tissue>
    </source>
</reference>
<dbReference type="SUPFAM" id="SSF56672">
    <property type="entry name" value="DNA/RNA polymerases"/>
    <property type="match status" value="1"/>
</dbReference>
<gene>
    <name evidence="2" type="ORF">RF55_14960</name>
</gene>